<gene>
    <name evidence="1" type="ORF">PHYPA_030647</name>
</gene>
<dbReference type="AlphaFoldDB" id="A0A2K1ID25"/>
<evidence type="ECO:0000313" key="1">
    <source>
        <dbReference type="EMBL" id="PNR27166.1"/>
    </source>
</evidence>
<accession>A0A2K1ID25</accession>
<dbReference type="Proteomes" id="UP000006727">
    <property type="component" value="Chromosome 26"/>
</dbReference>
<organism evidence="1">
    <name type="scientific">Physcomitrium patens</name>
    <name type="common">Spreading-leaved earth moss</name>
    <name type="synonym">Physcomitrella patens</name>
    <dbReference type="NCBI Taxonomy" id="3218"/>
    <lineage>
        <taxon>Eukaryota</taxon>
        <taxon>Viridiplantae</taxon>
        <taxon>Streptophyta</taxon>
        <taxon>Embryophyta</taxon>
        <taxon>Bryophyta</taxon>
        <taxon>Bryophytina</taxon>
        <taxon>Bryopsida</taxon>
        <taxon>Funariidae</taxon>
        <taxon>Funariales</taxon>
        <taxon>Funariaceae</taxon>
        <taxon>Physcomitrium</taxon>
    </lineage>
</organism>
<evidence type="ECO:0000313" key="3">
    <source>
        <dbReference type="Proteomes" id="UP000006727"/>
    </source>
</evidence>
<dbReference type="Gramene" id="Pp3c26_14380V3.2">
    <property type="protein sequence ID" value="PAC:32918676.CDS.1"/>
    <property type="gene ID" value="Pp3c26_14380"/>
</dbReference>
<reference evidence="1 3" key="2">
    <citation type="journal article" date="2018" name="Plant J.">
        <title>The Physcomitrella patens chromosome-scale assembly reveals moss genome structure and evolution.</title>
        <authorList>
            <person name="Lang D."/>
            <person name="Ullrich K.K."/>
            <person name="Murat F."/>
            <person name="Fuchs J."/>
            <person name="Jenkins J."/>
            <person name="Haas F.B."/>
            <person name="Piednoel M."/>
            <person name="Gundlach H."/>
            <person name="Van Bel M."/>
            <person name="Meyberg R."/>
            <person name="Vives C."/>
            <person name="Morata J."/>
            <person name="Symeonidi A."/>
            <person name="Hiss M."/>
            <person name="Muchero W."/>
            <person name="Kamisugi Y."/>
            <person name="Saleh O."/>
            <person name="Blanc G."/>
            <person name="Decker E.L."/>
            <person name="van Gessel N."/>
            <person name="Grimwood J."/>
            <person name="Hayes R.D."/>
            <person name="Graham S.W."/>
            <person name="Gunter L.E."/>
            <person name="McDaniel S.F."/>
            <person name="Hoernstein S.N.W."/>
            <person name="Larsson A."/>
            <person name="Li F.W."/>
            <person name="Perroud P.F."/>
            <person name="Phillips J."/>
            <person name="Ranjan P."/>
            <person name="Rokshar D.S."/>
            <person name="Rothfels C.J."/>
            <person name="Schneider L."/>
            <person name="Shu S."/>
            <person name="Stevenson D.W."/>
            <person name="Thummler F."/>
            <person name="Tillich M."/>
            <person name="Villarreal Aguilar J.C."/>
            <person name="Widiez T."/>
            <person name="Wong G.K."/>
            <person name="Wymore A."/>
            <person name="Zhang Y."/>
            <person name="Zimmer A.D."/>
            <person name="Quatrano R.S."/>
            <person name="Mayer K.F.X."/>
            <person name="Goodstein D."/>
            <person name="Casacuberta J.M."/>
            <person name="Vandepoele K."/>
            <person name="Reski R."/>
            <person name="Cuming A.C."/>
            <person name="Tuskan G.A."/>
            <person name="Maumus F."/>
            <person name="Salse J."/>
            <person name="Schmutz J."/>
            <person name="Rensing S.A."/>
        </authorList>
    </citation>
    <scope>NUCLEOTIDE SEQUENCE [LARGE SCALE GENOMIC DNA]</scope>
    <source>
        <strain evidence="2 3">cv. Gransden 2004</strain>
    </source>
</reference>
<protein>
    <submittedName>
        <fullName evidence="1 2">Uncharacterized protein</fullName>
    </submittedName>
</protein>
<proteinExistence type="predicted"/>
<dbReference type="EnsemblPlants" id="Pp3c26_14380V3.1">
    <property type="protein sequence ID" value="PAC:32918675.CDS.1"/>
    <property type="gene ID" value="Pp3c26_14380"/>
</dbReference>
<sequence>MHIHSTLFEFQQIVHARPQSLRRLQLTMASSIRMFNSLAVLVVAATLLVSCAAGAHGLCFENSLNEPIEIIYAVRGGQLRTFVVASGERFTLPAGTRFPLVSLTIVSCEVRYVVSSNDLVRILTAGATVVVGTGVCGQNGLQACVWLNGTKLTSICLSASS</sequence>
<dbReference type="EMBL" id="ABEU02000026">
    <property type="protein sequence ID" value="PNR27166.1"/>
    <property type="molecule type" value="Genomic_DNA"/>
</dbReference>
<dbReference type="PaxDb" id="3218-PP1S357_48V6.1"/>
<dbReference type="EnsemblPlants" id="Pp3c26_14380V3.2">
    <property type="protein sequence ID" value="PAC:32918676.CDS.1"/>
    <property type="gene ID" value="Pp3c26_14380"/>
</dbReference>
<dbReference type="Gramene" id="Pp3c26_14380V3.1">
    <property type="protein sequence ID" value="PAC:32918675.CDS.1"/>
    <property type="gene ID" value="Pp3c26_14380"/>
</dbReference>
<reference evidence="1 3" key="1">
    <citation type="journal article" date="2008" name="Science">
        <title>The Physcomitrella genome reveals evolutionary insights into the conquest of land by plants.</title>
        <authorList>
            <person name="Rensing S."/>
            <person name="Lang D."/>
            <person name="Zimmer A."/>
            <person name="Terry A."/>
            <person name="Salamov A."/>
            <person name="Shapiro H."/>
            <person name="Nishiyama T."/>
            <person name="Perroud P.-F."/>
            <person name="Lindquist E."/>
            <person name="Kamisugi Y."/>
            <person name="Tanahashi T."/>
            <person name="Sakakibara K."/>
            <person name="Fujita T."/>
            <person name="Oishi K."/>
            <person name="Shin-I T."/>
            <person name="Kuroki Y."/>
            <person name="Toyoda A."/>
            <person name="Suzuki Y."/>
            <person name="Hashimoto A."/>
            <person name="Yamaguchi K."/>
            <person name="Sugano A."/>
            <person name="Kohara Y."/>
            <person name="Fujiyama A."/>
            <person name="Anterola A."/>
            <person name="Aoki S."/>
            <person name="Ashton N."/>
            <person name="Barbazuk W.B."/>
            <person name="Barker E."/>
            <person name="Bennetzen J."/>
            <person name="Bezanilla M."/>
            <person name="Blankenship R."/>
            <person name="Cho S.H."/>
            <person name="Dutcher S."/>
            <person name="Estelle M."/>
            <person name="Fawcett J.A."/>
            <person name="Gundlach H."/>
            <person name="Hanada K."/>
            <person name="Heyl A."/>
            <person name="Hicks K.A."/>
            <person name="Hugh J."/>
            <person name="Lohr M."/>
            <person name="Mayer K."/>
            <person name="Melkozernov A."/>
            <person name="Murata T."/>
            <person name="Nelson D."/>
            <person name="Pils B."/>
            <person name="Prigge M."/>
            <person name="Reiss B."/>
            <person name="Renner T."/>
            <person name="Rombauts S."/>
            <person name="Rushton P."/>
            <person name="Sanderfoot A."/>
            <person name="Schween G."/>
            <person name="Shiu S.-H."/>
            <person name="Stueber K."/>
            <person name="Theodoulou F.L."/>
            <person name="Tu H."/>
            <person name="Van de Peer Y."/>
            <person name="Verrier P.J."/>
            <person name="Waters E."/>
            <person name="Wood A."/>
            <person name="Yang L."/>
            <person name="Cove D."/>
            <person name="Cuming A."/>
            <person name="Hasebe M."/>
            <person name="Lucas S."/>
            <person name="Mishler D.B."/>
            <person name="Reski R."/>
            <person name="Grigoriev I."/>
            <person name="Quatrano R.S."/>
            <person name="Boore J.L."/>
        </authorList>
    </citation>
    <scope>NUCLEOTIDE SEQUENCE [LARGE SCALE GENOMIC DNA]</scope>
    <source>
        <strain evidence="2 3">cv. Gransden 2004</strain>
    </source>
</reference>
<name>A0A2K1ID25_PHYPA</name>
<keyword evidence="3" id="KW-1185">Reference proteome</keyword>
<evidence type="ECO:0000313" key="2">
    <source>
        <dbReference type="EnsemblPlants" id="PAC:32918675.CDS.1"/>
    </source>
</evidence>
<dbReference type="InParanoid" id="A0A2K1ID25"/>
<reference evidence="2" key="3">
    <citation type="submission" date="2020-12" db="UniProtKB">
        <authorList>
            <consortium name="EnsemblPlants"/>
        </authorList>
    </citation>
    <scope>IDENTIFICATION</scope>
</reference>